<reference evidence="5" key="1">
    <citation type="submission" date="2020-10" db="EMBL/GenBank/DDBJ databases">
        <authorList>
            <person name="Castelo-Branco R."/>
            <person name="Eusebio N."/>
            <person name="Adriana R."/>
            <person name="Vieira A."/>
            <person name="Brugerolle De Fraissinette N."/>
            <person name="Rezende De Castro R."/>
            <person name="Schneider M.P."/>
            <person name="Vasconcelos V."/>
            <person name="Leao P.N."/>
        </authorList>
    </citation>
    <scope>NUCLEOTIDE SEQUENCE</scope>
    <source>
        <strain evidence="5">LEGE 07157</strain>
    </source>
</reference>
<dbReference type="InterPro" id="IPR015424">
    <property type="entry name" value="PyrdxlP-dep_Trfase"/>
</dbReference>
<dbReference type="PANTHER" id="PTHR30244:SF34">
    <property type="entry name" value="DTDP-4-AMINO-4,6-DIDEOXYGALACTOSE TRANSAMINASE"/>
    <property type="match status" value="1"/>
</dbReference>
<dbReference type="Pfam" id="PF01041">
    <property type="entry name" value="DegT_DnrJ_EryC1"/>
    <property type="match status" value="1"/>
</dbReference>
<evidence type="ECO:0000256" key="4">
    <source>
        <dbReference type="RuleBase" id="RU004508"/>
    </source>
</evidence>
<dbReference type="NCBIfam" id="NF011936">
    <property type="entry name" value="PRK15407.1"/>
    <property type="match status" value="1"/>
</dbReference>
<evidence type="ECO:0000256" key="3">
    <source>
        <dbReference type="ARBA" id="ARBA00037999"/>
    </source>
</evidence>
<evidence type="ECO:0000256" key="2">
    <source>
        <dbReference type="ARBA" id="ARBA00022898"/>
    </source>
</evidence>
<comment type="caution">
    <text evidence="5">The sequence shown here is derived from an EMBL/GenBank/DDBJ whole genome shotgun (WGS) entry which is preliminary data.</text>
</comment>
<dbReference type="EMBL" id="JADEWZ010000031">
    <property type="protein sequence ID" value="MBE9117798.1"/>
    <property type="molecule type" value="Genomic_DNA"/>
</dbReference>
<sequence>MTEKATNTEEALRSRVFSAVCDYYQHKFKTRPFIPGQTYIPVSGKVFDETELVHLVDASLDFWLTTGRFAAEFERRFAEWIGVKHCILVNSGSSANLVALSALTSPKLGDRRLKPGDEVITVAAGFPTTVNPILQNQLVPVFLDIELPTYDIDCSQLEAARSERTRAIAIAHTLGNPFNLAAIMEFAQKYDLWVMEDNCDAVGSVYGDQKTGTFGHIATASFYPAHHMTMGEGGAVLTNDSRLKKLAESFRDWGRDCWCPPGVDNTCGKRFGWQLGDLPSGYDHKYTYSHVGYNLKLTDMQAAVGVAQLEKLPQFVQQRKENFQFLHRRLENLQDVLLLPEATPNSDPSWFGFLLGVKKAAPFTRNQLVQHLEEKRIGTRLLFGGNLVKQPAYKNQKYRTVGTLDNTDWVMENAFWIGVFPGLTQEMLNYVVETIQNFCRS</sequence>
<keyword evidence="2 4" id="KW-0663">Pyridoxal phosphate</keyword>
<dbReference type="Gene3D" id="3.90.1150.10">
    <property type="entry name" value="Aspartate Aminotransferase, domain 1"/>
    <property type="match status" value="1"/>
</dbReference>
<dbReference type="Gene3D" id="3.40.640.10">
    <property type="entry name" value="Type I PLP-dependent aspartate aminotransferase-like (Major domain)"/>
    <property type="match status" value="1"/>
</dbReference>
<dbReference type="InterPro" id="IPR000653">
    <property type="entry name" value="DegT/StrS_aminotransferase"/>
</dbReference>
<dbReference type="GO" id="GO:0000271">
    <property type="term" value="P:polysaccharide biosynthetic process"/>
    <property type="evidence" value="ECO:0007669"/>
    <property type="project" value="TreeGrafter"/>
</dbReference>
<dbReference type="InterPro" id="IPR015422">
    <property type="entry name" value="PyrdxlP-dep_Trfase_small"/>
</dbReference>
<dbReference type="RefSeq" id="WP_194030887.1">
    <property type="nucleotide sequence ID" value="NZ_JADEWZ010000031.1"/>
</dbReference>
<evidence type="ECO:0000313" key="5">
    <source>
        <dbReference type="EMBL" id="MBE9117798.1"/>
    </source>
</evidence>
<protein>
    <submittedName>
        <fullName evidence="5">Lipopolysaccharide biosynthesis protein RfbH</fullName>
    </submittedName>
</protein>
<dbReference type="AlphaFoldDB" id="A0A8J7E052"/>
<proteinExistence type="inferred from homology"/>
<comment type="similarity">
    <text evidence="3 4">Belongs to the DegT/DnrJ/EryC1 family.</text>
</comment>
<dbReference type="CDD" id="cd00616">
    <property type="entry name" value="AHBA_syn"/>
    <property type="match status" value="1"/>
</dbReference>
<gene>
    <name evidence="5" type="primary">rfbH</name>
    <name evidence="5" type="ORF">IQ249_18015</name>
</gene>
<evidence type="ECO:0000313" key="6">
    <source>
        <dbReference type="Proteomes" id="UP000654482"/>
    </source>
</evidence>
<comment type="cofactor">
    <cofactor evidence="1">
        <name>pyridoxal 5'-phosphate</name>
        <dbReference type="ChEBI" id="CHEBI:597326"/>
    </cofactor>
</comment>
<dbReference type="GO" id="GO:0008483">
    <property type="term" value="F:transaminase activity"/>
    <property type="evidence" value="ECO:0007669"/>
    <property type="project" value="TreeGrafter"/>
</dbReference>
<name>A0A8J7E052_9CYAN</name>
<dbReference type="PIRSF" id="PIRSF000390">
    <property type="entry name" value="PLP_StrS"/>
    <property type="match status" value="1"/>
</dbReference>
<dbReference type="FunFam" id="3.40.640.10:FF:000079">
    <property type="entry name" value="LPS biosynthesis protein"/>
    <property type="match status" value="1"/>
</dbReference>
<organism evidence="5 6">
    <name type="scientific">Lusitaniella coriacea LEGE 07157</name>
    <dbReference type="NCBI Taxonomy" id="945747"/>
    <lineage>
        <taxon>Bacteria</taxon>
        <taxon>Bacillati</taxon>
        <taxon>Cyanobacteriota</taxon>
        <taxon>Cyanophyceae</taxon>
        <taxon>Spirulinales</taxon>
        <taxon>Lusitaniellaceae</taxon>
        <taxon>Lusitaniella</taxon>
    </lineage>
</organism>
<dbReference type="Proteomes" id="UP000654482">
    <property type="component" value="Unassembled WGS sequence"/>
</dbReference>
<dbReference type="PANTHER" id="PTHR30244">
    <property type="entry name" value="TRANSAMINASE"/>
    <property type="match status" value="1"/>
</dbReference>
<dbReference type="InterPro" id="IPR015421">
    <property type="entry name" value="PyrdxlP-dep_Trfase_major"/>
</dbReference>
<dbReference type="GO" id="GO:0030170">
    <property type="term" value="F:pyridoxal phosphate binding"/>
    <property type="evidence" value="ECO:0007669"/>
    <property type="project" value="TreeGrafter"/>
</dbReference>
<accession>A0A8J7E052</accession>
<evidence type="ECO:0000256" key="1">
    <source>
        <dbReference type="ARBA" id="ARBA00001933"/>
    </source>
</evidence>
<keyword evidence="6" id="KW-1185">Reference proteome</keyword>
<dbReference type="SUPFAM" id="SSF53383">
    <property type="entry name" value="PLP-dependent transferases"/>
    <property type="match status" value="1"/>
</dbReference>